<dbReference type="GO" id="GO:0004521">
    <property type="term" value="F:RNA endonuclease activity"/>
    <property type="evidence" value="ECO:0007669"/>
    <property type="project" value="TreeGrafter"/>
</dbReference>
<protein>
    <submittedName>
        <fullName evidence="4">Uncharacterized protein</fullName>
    </submittedName>
</protein>
<dbReference type="NCBIfam" id="TIGR02385">
    <property type="entry name" value="RelE_StbE"/>
    <property type="match status" value="1"/>
</dbReference>
<dbReference type="GO" id="GO:0006415">
    <property type="term" value="P:translational termination"/>
    <property type="evidence" value="ECO:0007669"/>
    <property type="project" value="TreeGrafter"/>
</dbReference>
<dbReference type="EMBL" id="BAOS01000028">
    <property type="protein sequence ID" value="GAX61932.1"/>
    <property type="molecule type" value="Genomic_DNA"/>
</dbReference>
<dbReference type="AlphaFoldDB" id="A0A286U1E1"/>
<dbReference type="PANTHER" id="PTHR40588:SF1">
    <property type="entry name" value="MRNA INTERFERASE TOXIN YAFQ"/>
    <property type="match status" value="1"/>
</dbReference>
<dbReference type="FunFam" id="3.30.2310.20:FF:000003">
    <property type="entry name" value="Type II toxin-antitoxin system YafQ family toxin"/>
    <property type="match status" value="1"/>
</dbReference>
<dbReference type="Proteomes" id="UP000218542">
    <property type="component" value="Unassembled WGS sequence"/>
</dbReference>
<dbReference type="Pfam" id="PF15738">
    <property type="entry name" value="YafQ_toxin"/>
    <property type="match status" value="1"/>
</dbReference>
<evidence type="ECO:0000256" key="3">
    <source>
        <dbReference type="PIRSR" id="PIRSR006156-1"/>
    </source>
</evidence>
<dbReference type="PIRSF" id="PIRSF006156">
    <property type="entry name" value="YafQ"/>
    <property type="match status" value="1"/>
</dbReference>
<dbReference type="PANTHER" id="PTHR40588">
    <property type="entry name" value="MRNA INTERFERASE TOXIN YAFQ"/>
    <property type="match status" value="1"/>
</dbReference>
<organism evidence="4 5">
    <name type="scientific">Candidatus Scalindua japonica</name>
    <dbReference type="NCBI Taxonomy" id="1284222"/>
    <lineage>
        <taxon>Bacteria</taxon>
        <taxon>Pseudomonadati</taxon>
        <taxon>Planctomycetota</taxon>
        <taxon>Candidatus Brocadiia</taxon>
        <taxon>Candidatus Brocadiales</taxon>
        <taxon>Candidatus Scalinduaceae</taxon>
        <taxon>Candidatus Scalindua</taxon>
    </lineage>
</organism>
<gene>
    <name evidence="4" type="ORF">SCALIN_C28_0134</name>
</gene>
<dbReference type="RefSeq" id="WP_096895306.1">
    <property type="nucleotide sequence ID" value="NZ_BAOS01000028.1"/>
</dbReference>
<evidence type="ECO:0000313" key="5">
    <source>
        <dbReference type="Proteomes" id="UP000218542"/>
    </source>
</evidence>
<comment type="similarity">
    <text evidence="2">Belongs to the RelE toxin family. YafQ subfamily.</text>
</comment>
<evidence type="ECO:0000256" key="2">
    <source>
        <dbReference type="ARBA" id="ARBA00061366"/>
    </source>
</evidence>
<feature type="active site" description="Proton donor" evidence="3">
    <location>
        <position position="84"/>
    </location>
</feature>
<keyword evidence="1" id="KW-1277">Toxin-antitoxin system</keyword>
<dbReference type="NCBIfam" id="TIGR00053">
    <property type="entry name" value="YafQ family addiction module toxin"/>
    <property type="match status" value="1"/>
</dbReference>
<name>A0A286U1E1_9BACT</name>
<dbReference type="InterPro" id="IPR004386">
    <property type="entry name" value="Toxin_YafQ-like"/>
</dbReference>
<dbReference type="SUPFAM" id="SSF143011">
    <property type="entry name" value="RelE-like"/>
    <property type="match status" value="1"/>
</dbReference>
<evidence type="ECO:0000256" key="1">
    <source>
        <dbReference type="ARBA" id="ARBA00022649"/>
    </source>
</evidence>
<comment type="caution">
    <text evidence="4">The sequence shown here is derived from an EMBL/GenBank/DDBJ whole genome shotgun (WGS) entry which is preliminary data.</text>
</comment>
<proteinExistence type="inferred from homology"/>
<dbReference type="OrthoDB" id="7030467at2"/>
<accession>A0A286U1E1</accession>
<dbReference type="Gene3D" id="3.30.2310.20">
    <property type="entry name" value="RelE-like"/>
    <property type="match status" value="1"/>
</dbReference>
<dbReference type="GO" id="GO:0006402">
    <property type="term" value="P:mRNA catabolic process"/>
    <property type="evidence" value="ECO:0007669"/>
    <property type="project" value="TreeGrafter"/>
</dbReference>
<sequence>MLTPVYTRQFAKDLKKMQNRGKSSNKIKNIMHDLVNGIPLDARYRDHKLVGYYKGRRECHVEADWLLIYKTTEEEIIFERTGTHSDLFN</sequence>
<dbReference type="InterPro" id="IPR035093">
    <property type="entry name" value="RelE/ParE_toxin_dom_sf"/>
</dbReference>
<dbReference type="InterPro" id="IPR007712">
    <property type="entry name" value="RelE/ParE_toxin"/>
</dbReference>
<keyword evidence="5" id="KW-1185">Reference proteome</keyword>
<evidence type="ECO:0000313" key="4">
    <source>
        <dbReference type="EMBL" id="GAX61932.1"/>
    </source>
</evidence>
<reference evidence="5" key="1">
    <citation type="journal article" date="2017" name="Environ. Microbiol. Rep.">
        <title>Genetic Diversity of Marine Anaerobic Ammonium-Oxidizing Bacteria as Revealed by Genomic and Proteomic Analyses of 'Candidatus Scalindua japonica'.</title>
        <authorList>
            <person name="Oshiki M."/>
            <person name="Mizuto K."/>
            <person name="Kimura Z."/>
            <person name="Kindaichi T."/>
            <person name="Satoh H."/>
            <person name="Okabe S."/>
        </authorList>
    </citation>
    <scope>NUCLEOTIDE SEQUENCE [LARGE SCALE GENOMIC DNA]</scope>
    <source>
        <strain evidence="5">husup-a2</strain>
    </source>
</reference>